<dbReference type="Proteomes" id="UP000050996">
    <property type="component" value="Unassembled WGS sequence"/>
</dbReference>
<dbReference type="EMBL" id="LJIX01000006">
    <property type="protein sequence ID" value="KQL18488.1"/>
    <property type="molecule type" value="Genomic_DNA"/>
</dbReference>
<evidence type="ECO:0000313" key="2">
    <source>
        <dbReference type="Proteomes" id="UP000050996"/>
    </source>
</evidence>
<comment type="caution">
    <text evidence="1">The sequence shown here is derived from an EMBL/GenBank/DDBJ whole genome shotgun (WGS) entry which is preliminary data.</text>
</comment>
<dbReference type="PATRIC" id="fig|1637975.4.peg.1311"/>
<dbReference type="RefSeq" id="WP_053475057.1">
    <property type="nucleotide sequence ID" value="NZ_LJIX01000006.1"/>
</dbReference>
<sequence>MEEEEKGFYEFSIDEKEMNMLHSFLNWYVEEIKLSAEDQGAEIEKDEQVKILDRLSVKISNIIEMVIEK</sequence>
<evidence type="ECO:0000313" key="1">
    <source>
        <dbReference type="EMBL" id="KQL18488.1"/>
    </source>
</evidence>
<dbReference type="AlphaFoldDB" id="A0A0Q3QLH6"/>
<name>A0A0Q3QLH6_9BACI</name>
<reference evidence="1 2" key="1">
    <citation type="submission" date="2015-09" db="EMBL/GenBank/DDBJ databases">
        <title>Genome sequencing project for genomic taxonomy and phylogenomics of Bacillus-like bacteria.</title>
        <authorList>
            <person name="Liu B."/>
            <person name="Wang J."/>
            <person name="Zhu Y."/>
            <person name="Liu G."/>
            <person name="Chen Q."/>
            <person name="Chen Z."/>
            <person name="Lan J."/>
            <person name="Che J."/>
            <person name="Ge C."/>
            <person name="Shi H."/>
            <person name="Pan Z."/>
            <person name="Liu X."/>
        </authorList>
    </citation>
    <scope>NUCLEOTIDE SEQUENCE [LARGE SCALE GENOMIC DNA]</scope>
    <source>
        <strain evidence="1 2">FJAT-18043</strain>
    </source>
</reference>
<protein>
    <submittedName>
        <fullName evidence="1">Uncharacterized protein</fullName>
    </submittedName>
</protein>
<organism evidence="1 2">
    <name type="scientific">Cytobacillus solani</name>
    <dbReference type="NCBI Taxonomy" id="1637975"/>
    <lineage>
        <taxon>Bacteria</taxon>
        <taxon>Bacillati</taxon>
        <taxon>Bacillota</taxon>
        <taxon>Bacilli</taxon>
        <taxon>Bacillales</taxon>
        <taxon>Bacillaceae</taxon>
        <taxon>Cytobacillus</taxon>
    </lineage>
</organism>
<keyword evidence="2" id="KW-1185">Reference proteome</keyword>
<gene>
    <name evidence="1" type="ORF">AN957_07850</name>
</gene>
<proteinExistence type="predicted"/>
<accession>A0A0Q3QLH6</accession>